<proteinExistence type="predicted"/>
<dbReference type="SMART" id="SM00882">
    <property type="entry name" value="CoA_trans"/>
    <property type="match status" value="1"/>
</dbReference>
<keyword evidence="1" id="KW-0808">Transferase</keyword>
<keyword evidence="2" id="KW-1185">Reference proteome</keyword>
<dbReference type="Gene3D" id="3.30.30.40">
    <property type="match status" value="1"/>
</dbReference>
<organism evidence="1 2">
    <name type="scientific">Mesorhizobium australicum</name>
    <dbReference type="NCBI Taxonomy" id="536018"/>
    <lineage>
        <taxon>Bacteria</taxon>
        <taxon>Pseudomonadati</taxon>
        <taxon>Pseudomonadota</taxon>
        <taxon>Alphaproteobacteria</taxon>
        <taxon>Hyphomicrobiales</taxon>
        <taxon>Phyllobacteriaceae</taxon>
        <taxon>Mesorhizobium</taxon>
    </lineage>
</organism>
<dbReference type="Gene3D" id="3.40.1080.10">
    <property type="entry name" value="Glutaconate Coenzyme A-transferase"/>
    <property type="match status" value="1"/>
</dbReference>
<accession>A0A1X7NFL8</accession>
<dbReference type="InterPro" id="IPR037171">
    <property type="entry name" value="NagB/RpiA_transferase-like"/>
</dbReference>
<dbReference type="EMBL" id="FXBL01000004">
    <property type="protein sequence ID" value="SMH36497.1"/>
    <property type="molecule type" value="Genomic_DNA"/>
</dbReference>
<dbReference type="AlphaFoldDB" id="A0A1X7NFL8"/>
<evidence type="ECO:0000313" key="2">
    <source>
        <dbReference type="Proteomes" id="UP000193083"/>
    </source>
</evidence>
<sequence>MEVPTSLRDMAKHVEQGMRIALPVDYAGVSMAMTRPIIEHGAGDLHIVCVPTGGLQVDQLVGAGLVRTVETSAVSLGEAGGAPRFNEAVREGAIRIMDATCPAIHAGLMAAQKGSPFLPMRGLIGTDVLRHRDDWRVIDNPFAERGDPIVLIPAIKPDLAIFHAPMADRFGNVWIGRRRELAAMAYASASTLVTVERIVDENLLLSETTAAGTLPALYVSAIAHAPKGAWPYGLWGEYPTDTAEILRYARAARTAVGFAGYMESARLEPAQ</sequence>
<reference evidence="1 2" key="1">
    <citation type="submission" date="2017-04" db="EMBL/GenBank/DDBJ databases">
        <authorList>
            <person name="Afonso C.L."/>
            <person name="Miller P.J."/>
            <person name="Scott M.A."/>
            <person name="Spackman E."/>
            <person name="Goraichik I."/>
            <person name="Dimitrov K.M."/>
            <person name="Suarez D.L."/>
            <person name="Swayne D.E."/>
        </authorList>
    </citation>
    <scope>NUCLEOTIDE SEQUENCE [LARGE SCALE GENOMIC DNA]</scope>
    <source>
        <strain evidence="1 2">B5P</strain>
    </source>
</reference>
<evidence type="ECO:0000313" key="1">
    <source>
        <dbReference type="EMBL" id="SMH36497.1"/>
    </source>
</evidence>
<name>A0A1X7NFL8_9HYPH</name>
<protein>
    <submittedName>
        <fullName evidence="1">Glutaconate CoA-transferase subunit A</fullName>
    </submittedName>
</protein>
<dbReference type="GO" id="GO:0008410">
    <property type="term" value="F:CoA-transferase activity"/>
    <property type="evidence" value="ECO:0007669"/>
    <property type="project" value="InterPro"/>
</dbReference>
<dbReference type="Proteomes" id="UP000193083">
    <property type="component" value="Unassembled WGS sequence"/>
</dbReference>
<dbReference type="Pfam" id="PF01144">
    <property type="entry name" value="CoA_trans"/>
    <property type="match status" value="1"/>
</dbReference>
<gene>
    <name evidence="1" type="ORF">SAMN02982922_1763</name>
</gene>
<dbReference type="SUPFAM" id="SSF100950">
    <property type="entry name" value="NagB/RpiA/CoA transferase-like"/>
    <property type="match status" value="1"/>
</dbReference>
<dbReference type="InterPro" id="IPR004165">
    <property type="entry name" value="CoA_trans_fam_I"/>
</dbReference>